<comment type="caution">
    <text evidence="2">The sequence shown here is derived from an EMBL/GenBank/DDBJ whole genome shotgun (WGS) entry which is preliminary data.</text>
</comment>
<keyword evidence="3" id="KW-1185">Reference proteome</keyword>
<reference evidence="2 3" key="1">
    <citation type="journal article" date="2012" name="J. Bacteriol.">
        <title>Genome Sequence of Nitratireductor pacificus Type Strain pht-3B.</title>
        <authorList>
            <person name="Lai Q."/>
            <person name="Li G."/>
            <person name="Shao Z."/>
        </authorList>
    </citation>
    <scope>NUCLEOTIDE SEQUENCE [LARGE SCALE GENOMIC DNA]</scope>
    <source>
        <strain evidence="3">pht-3B</strain>
    </source>
</reference>
<proteinExistence type="predicted"/>
<feature type="transmembrane region" description="Helical" evidence="1">
    <location>
        <begin position="12"/>
        <end position="40"/>
    </location>
</feature>
<dbReference type="STRING" id="391937.NA2_09483"/>
<evidence type="ECO:0000313" key="2">
    <source>
        <dbReference type="EMBL" id="EKF19003.1"/>
    </source>
</evidence>
<accession>K2N415</accession>
<gene>
    <name evidence="2" type="ORF">NA2_09483</name>
</gene>
<name>K2N415_9HYPH</name>
<protein>
    <recommendedName>
        <fullName evidence="4">Transmembrane protein</fullName>
    </recommendedName>
</protein>
<dbReference type="eggNOG" id="ENOG50334I5">
    <property type="taxonomic scope" value="Bacteria"/>
</dbReference>
<dbReference type="OrthoDB" id="5948392at2"/>
<dbReference type="RefSeq" id="WP_008596469.1">
    <property type="nucleotide sequence ID" value="NZ_AMRM01000009.1"/>
</dbReference>
<dbReference type="EMBL" id="AMRM01000009">
    <property type="protein sequence ID" value="EKF19003.1"/>
    <property type="molecule type" value="Genomic_DNA"/>
</dbReference>
<evidence type="ECO:0000313" key="3">
    <source>
        <dbReference type="Proteomes" id="UP000006786"/>
    </source>
</evidence>
<dbReference type="PATRIC" id="fig|391937.3.peg.1953"/>
<keyword evidence="1" id="KW-0812">Transmembrane</keyword>
<evidence type="ECO:0008006" key="4">
    <source>
        <dbReference type="Google" id="ProtNLM"/>
    </source>
</evidence>
<sequence>MTGAAGSRRRVVILFAVAFVAIVLLASLPIISVLIATLIAGSTDCTLNEGNIHPCVVAGVDLGGMLNTMFVLGWLMLMTIPLGVAGLAVWTVVAIIFWIRSRRKAEAA</sequence>
<dbReference type="AlphaFoldDB" id="K2N415"/>
<evidence type="ECO:0000256" key="1">
    <source>
        <dbReference type="SAM" id="Phobius"/>
    </source>
</evidence>
<keyword evidence="1" id="KW-1133">Transmembrane helix</keyword>
<keyword evidence="1" id="KW-0472">Membrane</keyword>
<feature type="transmembrane region" description="Helical" evidence="1">
    <location>
        <begin position="71"/>
        <end position="99"/>
    </location>
</feature>
<organism evidence="2 3">
    <name type="scientific">Nitratireductor pacificus pht-3B</name>
    <dbReference type="NCBI Taxonomy" id="391937"/>
    <lineage>
        <taxon>Bacteria</taxon>
        <taxon>Pseudomonadati</taxon>
        <taxon>Pseudomonadota</taxon>
        <taxon>Alphaproteobacteria</taxon>
        <taxon>Hyphomicrobiales</taxon>
        <taxon>Phyllobacteriaceae</taxon>
        <taxon>Nitratireductor</taxon>
    </lineage>
</organism>
<dbReference type="Proteomes" id="UP000006786">
    <property type="component" value="Unassembled WGS sequence"/>
</dbReference>